<dbReference type="InterPro" id="IPR038404">
    <property type="entry name" value="TRAP_DctP_sf"/>
</dbReference>
<organism evidence="1 2">
    <name type="scientific">Craurococcus roseus</name>
    <dbReference type="NCBI Taxonomy" id="77585"/>
    <lineage>
        <taxon>Bacteria</taxon>
        <taxon>Pseudomonadati</taxon>
        <taxon>Pseudomonadota</taxon>
        <taxon>Alphaproteobacteria</taxon>
        <taxon>Acetobacterales</taxon>
        <taxon>Acetobacteraceae</taxon>
        <taxon>Craurococcus</taxon>
    </lineage>
</organism>
<accession>A0ABN1FPN9</accession>
<protein>
    <submittedName>
        <fullName evidence="1">Uncharacterized protein</fullName>
    </submittedName>
</protein>
<evidence type="ECO:0000313" key="1">
    <source>
        <dbReference type="EMBL" id="GAA0595180.1"/>
    </source>
</evidence>
<proteinExistence type="predicted"/>
<dbReference type="Proteomes" id="UP001501588">
    <property type="component" value="Unassembled WGS sequence"/>
</dbReference>
<dbReference type="Gene3D" id="3.40.190.10">
    <property type="entry name" value="Periplasmic binding protein-like II"/>
    <property type="match status" value="1"/>
</dbReference>
<sequence>MDQSARYDARNPPALRLLVAGGAQLRAWPREVLQAAWREAHALHEETAARNPQFRKAWDSYKPWRNEQFQWFRVADNAYDNLAFTATAPGRFMALFPFLGPSKAGERENGHADLHRVR</sequence>
<reference evidence="1 2" key="1">
    <citation type="journal article" date="2019" name="Int. J. Syst. Evol. Microbiol.">
        <title>The Global Catalogue of Microorganisms (GCM) 10K type strain sequencing project: providing services to taxonomists for standard genome sequencing and annotation.</title>
        <authorList>
            <consortium name="The Broad Institute Genomics Platform"/>
            <consortium name="The Broad Institute Genome Sequencing Center for Infectious Disease"/>
            <person name="Wu L."/>
            <person name="Ma J."/>
        </authorList>
    </citation>
    <scope>NUCLEOTIDE SEQUENCE [LARGE SCALE GENOMIC DNA]</scope>
    <source>
        <strain evidence="1 2">JCM 9933</strain>
    </source>
</reference>
<dbReference type="Gene3D" id="3.40.190.170">
    <property type="entry name" value="Bacterial extracellular solute-binding protein, family 7"/>
    <property type="match status" value="1"/>
</dbReference>
<comment type="caution">
    <text evidence="1">The sequence shown here is derived from an EMBL/GenBank/DDBJ whole genome shotgun (WGS) entry which is preliminary data.</text>
</comment>
<gene>
    <name evidence="1" type="ORF">GCM10009416_36880</name>
</gene>
<keyword evidence="2" id="KW-1185">Reference proteome</keyword>
<dbReference type="RefSeq" id="WP_343896858.1">
    <property type="nucleotide sequence ID" value="NZ_BAAAFZ010000060.1"/>
</dbReference>
<name>A0ABN1FPN9_9PROT</name>
<evidence type="ECO:0000313" key="2">
    <source>
        <dbReference type="Proteomes" id="UP001501588"/>
    </source>
</evidence>
<dbReference type="EMBL" id="BAAAFZ010000060">
    <property type="protein sequence ID" value="GAA0595180.1"/>
    <property type="molecule type" value="Genomic_DNA"/>
</dbReference>